<comment type="caution">
    <text evidence="1">The sequence shown here is derived from an EMBL/GenBank/DDBJ whole genome shotgun (WGS) entry which is preliminary data.</text>
</comment>
<reference evidence="2" key="1">
    <citation type="journal article" date="2019" name="Int. J. Syst. Evol. Microbiol.">
        <title>The Global Catalogue of Microorganisms (GCM) 10K type strain sequencing project: providing services to taxonomists for standard genome sequencing and annotation.</title>
        <authorList>
            <consortium name="The Broad Institute Genomics Platform"/>
            <consortium name="The Broad Institute Genome Sequencing Center for Infectious Disease"/>
            <person name="Wu L."/>
            <person name="Ma J."/>
        </authorList>
    </citation>
    <scope>NUCLEOTIDE SEQUENCE [LARGE SCALE GENOMIC DNA]</scope>
    <source>
        <strain evidence="2">CGMCC 1.10131</strain>
    </source>
</reference>
<accession>A0ABQ1I0R7</accession>
<gene>
    <name evidence="1" type="ORF">GCM10007414_10110</name>
</gene>
<proteinExistence type="predicted"/>
<sequence length="184" mass="21198">MWSRCWVYFMVLGSSLFSSLVLANRLVTEFELPQHHWSHYLVQPEVLTKFEEQRLQQDHYLGLFIQELAVQELARVWALSLQPDFSFAQLPVGQYNFSSMHNIQRQGRTPFAYFARTELKGLSSDDIKLEVLVEAHANQGHGDTGTGIKLSVPLNLRLSLQQLQQLESLEQVEAWARAEVRLGE</sequence>
<evidence type="ECO:0000313" key="1">
    <source>
        <dbReference type="EMBL" id="GGA99041.1"/>
    </source>
</evidence>
<evidence type="ECO:0000313" key="2">
    <source>
        <dbReference type="Proteomes" id="UP000651977"/>
    </source>
</evidence>
<dbReference type="EMBL" id="BMDY01000004">
    <property type="protein sequence ID" value="GGA99041.1"/>
    <property type="molecule type" value="Genomic_DNA"/>
</dbReference>
<dbReference type="Proteomes" id="UP000651977">
    <property type="component" value="Unassembled WGS sequence"/>
</dbReference>
<protein>
    <recommendedName>
        <fullName evidence="3">DUF3122 domain-containing protein</fullName>
    </recommendedName>
</protein>
<organism evidence="1 2">
    <name type="scientific">Agarivorans gilvus</name>
    <dbReference type="NCBI Taxonomy" id="680279"/>
    <lineage>
        <taxon>Bacteria</taxon>
        <taxon>Pseudomonadati</taxon>
        <taxon>Pseudomonadota</taxon>
        <taxon>Gammaproteobacteria</taxon>
        <taxon>Alteromonadales</taxon>
        <taxon>Alteromonadaceae</taxon>
        <taxon>Agarivorans</taxon>
    </lineage>
</organism>
<evidence type="ECO:0008006" key="3">
    <source>
        <dbReference type="Google" id="ProtNLM"/>
    </source>
</evidence>
<keyword evidence="2" id="KW-1185">Reference proteome</keyword>
<name>A0ABQ1I0R7_9ALTE</name>